<feature type="region of interest" description="Disordered" evidence="1">
    <location>
        <begin position="270"/>
        <end position="332"/>
    </location>
</feature>
<feature type="domain" description="Methyltransferase FkbM" evidence="2">
    <location>
        <begin position="505"/>
        <end position="634"/>
    </location>
</feature>
<dbReference type="AlphaFoldDB" id="A0A9P1G3X4"/>
<dbReference type="InterPro" id="IPR052514">
    <property type="entry name" value="SAM-dependent_MTase"/>
</dbReference>
<name>A0A9P1G3X4_9DINO</name>
<evidence type="ECO:0000256" key="1">
    <source>
        <dbReference type="SAM" id="MobiDB-lite"/>
    </source>
</evidence>
<dbReference type="InterPro" id="IPR029063">
    <property type="entry name" value="SAM-dependent_MTases_sf"/>
</dbReference>
<feature type="compositionally biased region" description="Basic and acidic residues" evidence="1">
    <location>
        <begin position="307"/>
        <end position="328"/>
    </location>
</feature>
<feature type="compositionally biased region" description="Polar residues" evidence="1">
    <location>
        <begin position="290"/>
        <end position="306"/>
    </location>
</feature>
<feature type="region of interest" description="Disordered" evidence="1">
    <location>
        <begin position="155"/>
        <end position="222"/>
    </location>
</feature>
<keyword evidence="5" id="KW-1185">Reference proteome</keyword>
<dbReference type="Proteomes" id="UP001152797">
    <property type="component" value="Unassembled WGS sequence"/>
</dbReference>
<proteinExistence type="predicted"/>
<feature type="compositionally biased region" description="Basic and acidic residues" evidence="1">
    <location>
        <begin position="211"/>
        <end position="222"/>
    </location>
</feature>
<evidence type="ECO:0000313" key="4">
    <source>
        <dbReference type="EMBL" id="CAL4787381.1"/>
    </source>
</evidence>
<feature type="compositionally biased region" description="Basic and acidic residues" evidence="1">
    <location>
        <begin position="189"/>
        <end position="201"/>
    </location>
</feature>
<dbReference type="EMBL" id="CAMXCT020002727">
    <property type="protein sequence ID" value="CAL1153444.1"/>
    <property type="molecule type" value="Genomic_DNA"/>
</dbReference>
<dbReference type="PANTHER" id="PTHR34203:SF15">
    <property type="entry name" value="SLL1173 PROTEIN"/>
    <property type="match status" value="1"/>
</dbReference>
<comment type="caution">
    <text evidence="3">The sequence shown here is derived from an EMBL/GenBank/DDBJ whole genome shotgun (WGS) entry which is preliminary data.</text>
</comment>
<evidence type="ECO:0000259" key="2">
    <source>
        <dbReference type="Pfam" id="PF05050"/>
    </source>
</evidence>
<dbReference type="EMBL" id="CAMXCT010002727">
    <property type="protein sequence ID" value="CAI4000069.1"/>
    <property type="molecule type" value="Genomic_DNA"/>
</dbReference>
<organism evidence="3">
    <name type="scientific">Cladocopium goreaui</name>
    <dbReference type="NCBI Taxonomy" id="2562237"/>
    <lineage>
        <taxon>Eukaryota</taxon>
        <taxon>Sar</taxon>
        <taxon>Alveolata</taxon>
        <taxon>Dinophyceae</taxon>
        <taxon>Suessiales</taxon>
        <taxon>Symbiodiniaceae</taxon>
        <taxon>Cladocopium</taxon>
    </lineage>
</organism>
<dbReference type="OrthoDB" id="434069at2759"/>
<dbReference type="PANTHER" id="PTHR34203">
    <property type="entry name" value="METHYLTRANSFERASE, FKBM FAMILY PROTEIN"/>
    <property type="match status" value="1"/>
</dbReference>
<dbReference type="Pfam" id="PF05050">
    <property type="entry name" value="Methyltransf_21"/>
    <property type="match status" value="1"/>
</dbReference>
<dbReference type="EMBL" id="CAMXCT030002727">
    <property type="protein sequence ID" value="CAL4787381.1"/>
    <property type="molecule type" value="Genomic_DNA"/>
</dbReference>
<protein>
    <submittedName>
        <fullName evidence="4">RNase H type-1 domain-containing protein</fullName>
    </submittedName>
</protein>
<accession>A0A9P1G3X4</accession>
<evidence type="ECO:0000313" key="5">
    <source>
        <dbReference type="Proteomes" id="UP001152797"/>
    </source>
</evidence>
<dbReference type="Gene3D" id="3.40.50.150">
    <property type="entry name" value="Vaccinia Virus protein VP39"/>
    <property type="match status" value="1"/>
</dbReference>
<gene>
    <name evidence="3" type="ORF">C1SCF055_LOCUS26217</name>
</gene>
<evidence type="ECO:0000313" key="3">
    <source>
        <dbReference type="EMBL" id="CAI4000069.1"/>
    </source>
</evidence>
<dbReference type="SUPFAM" id="SSF53335">
    <property type="entry name" value="S-adenosyl-L-methionine-dependent methyltransferases"/>
    <property type="match status" value="1"/>
</dbReference>
<reference evidence="3" key="1">
    <citation type="submission" date="2022-10" db="EMBL/GenBank/DDBJ databases">
        <authorList>
            <person name="Chen Y."/>
            <person name="Dougan E. K."/>
            <person name="Chan C."/>
            <person name="Rhodes N."/>
            <person name="Thang M."/>
        </authorList>
    </citation>
    <scope>NUCLEOTIDE SEQUENCE</scope>
</reference>
<dbReference type="InterPro" id="IPR006342">
    <property type="entry name" value="FkbM_mtfrase"/>
</dbReference>
<sequence length="699" mass="79203">MMSNLTIEALQFLLQQPRNRLLIEESHELQAGTQMGKYMEQKGQETNVFQRDASRPAAGFLRPFSFARRVVYEVFLAWAEHIAQMKEEGIPRRRKRSSSVLLVRDMDVSVANARLSDSSSSEDEDFGESIFDPLVLDPEDLHSVFRVGSLMASANKAKQEGQVSPRSGWRTEAAATERNSFEETMPEVIEDRTEKRSEERKAVRRRPQKSLSKDLSKGTRWGEDFSSLDEQMRRERLMNDSTYVGFQLVKLKRSQVMQRHFAEVGDIFEAGKGSRSPKPKRLNKDMESLSLPSLQPRASASGSTFEGSKRGSAVEKSREEKKEKKKGLDASSTMAQVRDLKALLKAELPASMPATKGSKVLWLLLLDCGTALPARQYCWSEELTPDLCCGHDSDFDRCMFDQHYFTQFECCESNWAILDPYGLPLSSAPPLVFPMDNDWSQRHPAESKEQKEWEQLVYFAARTKEVKLSTGSVVRLHVFKGDMPDIHLYHLENEPSDVRTTRIVDVGANYGGVAVALAKHFDSARIVVLEPNPLLCRFLLWNIRSNALTHRIWPLCAALGDTELLFQPCKQPWVGAPVNSCMNLAMRTFEADNSLEAEESVIKVPALPLQTLLDGLGWSQIDLLKLDCEGCEWPLEQRLLPMPSRAVGELHFDCFQRACWPPQAKQRPGNCSHVEQFSSLEEMYTLARKCRPSQASERS</sequence>
<reference evidence="4 5" key="2">
    <citation type="submission" date="2024-05" db="EMBL/GenBank/DDBJ databases">
        <authorList>
            <person name="Chen Y."/>
            <person name="Shah S."/>
            <person name="Dougan E. K."/>
            <person name="Thang M."/>
            <person name="Chan C."/>
        </authorList>
    </citation>
    <scope>NUCLEOTIDE SEQUENCE [LARGE SCALE GENOMIC DNA]</scope>
</reference>
<dbReference type="NCBIfam" id="TIGR01444">
    <property type="entry name" value="fkbM_fam"/>
    <property type="match status" value="1"/>
</dbReference>